<dbReference type="SUPFAM" id="SSF52743">
    <property type="entry name" value="Subtilisin-like"/>
    <property type="match status" value="1"/>
</dbReference>
<evidence type="ECO:0000259" key="1">
    <source>
        <dbReference type="Pfam" id="PF00082"/>
    </source>
</evidence>
<dbReference type="Gene3D" id="3.40.50.200">
    <property type="entry name" value="Peptidase S8/S53 domain"/>
    <property type="match status" value="1"/>
</dbReference>
<dbReference type="EMBL" id="CP003002">
    <property type="protein sequence ID" value="AEO54665.1"/>
    <property type="molecule type" value="Genomic_DNA"/>
</dbReference>
<dbReference type="OrthoDB" id="4580381at2759"/>
<evidence type="ECO:0000313" key="3">
    <source>
        <dbReference type="Proteomes" id="UP000007322"/>
    </source>
</evidence>
<sequence>MDKMIEIFKNDLASNSRGRIDVKVARRLKWLVANQTGNEEQSDATGNPAESSPLTIAQRQHVWVTTMDRFRKSLGIVLREIGVKIEEPSKIKLALIDDGVDIDHLRTYNGIVTARGRSYYPPSGHAENPWHRSADGHGTVMANMIARINPWVSVQVLRVHSKRLPNGDRTIFAESAAKAIRGAIRRGLDIISISWTFKSKKPREQHDDRDLGATR</sequence>
<dbReference type="RefSeq" id="XP_003659910.1">
    <property type="nucleotide sequence ID" value="XM_003659862.1"/>
</dbReference>
<dbReference type="InterPro" id="IPR036852">
    <property type="entry name" value="Peptidase_S8/S53_dom_sf"/>
</dbReference>
<dbReference type="KEGG" id="mtm:MYCTH_2297469"/>
<dbReference type="GO" id="GO:0006508">
    <property type="term" value="P:proteolysis"/>
    <property type="evidence" value="ECO:0007669"/>
    <property type="project" value="InterPro"/>
</dbReference>
<name>G2Q5Y8_THET4</name>
<feature type="domain" description="Peptidase S8/S53" evidence="1">
    <location>
        <begin position="90"/>
        <end position="202"/>
    </location>
</feature>
<organism evidence="2 3">
    <name type="scientific">Thermothelomyces thermophilus (strain ATCC 42464 / BCRC 31852 / DSM 1799)</name>
    <name type="common">Sporotrichum thermophile</name>
    <dbReference type="NCBI Taxonomy" id="573729"/>
    <lineage>
        <taxon>Eukaryota</taxon>
        <taxon>Fungi</taxon>
        <taxon>Dikarya</taxon>
        <taxon>Ascomycota</taxon>
        <taxon>Pezizomycotina</taxon>
        <taxon>Sordariomycetes</taxon>
        <taxon>Sordariomycetidae</taxon>
        <taxon>Sordariales</taxon>
        <taxon>Chaetomiaceae</taxon>
        <taxon>Thermothelomyces</taxon>
    </lineage>
</organism>
<dbReference type="HOGENOM" id="CLU_1284059_0_0_1"/>
<reference evidence="2 3" key="1">
    <citation type="journal article" date="2011" name="Nat. Biotechnol.">
        <title>Comparative genomic analysis of the thermophilic biomass-degrading fungi Myceliophthora thermophila and Thielavia terrestris.</title>
        <authorList>
            <person name="Berka R.M."/>
            <person name="Grigoriev I.V."/>
            <person name="Otillar R."/>
            <person name="Salamov A."/>
            <person name="Grimwood J."/>
            <person name="Reid I."/>
            <person name="Ishmael N."/>
            <person name="John T."/>
            <person name="Darmond C."/>
            <person name="Moisan M.-C."/>
            <person name="Henrissat B."/>
            <person name="Coutinho P.M."/>
            <person name="Lombard V."/>
            <person name="Natvig D.O."/>
            <person name="Lindquist E."/>
            <person name="Schmutz J."/>
            <person name="Lucas S."/>
            <person name="Harris P."/>
            <person name="Powlowski J."/>
            <person name="Bellemare A."/>
            <person name="Taylor D."/>
            <person name="Butler G."/>
            <person name="de Vries R.P."/>
            <person name="Allijn I.E."/>
            <person name="van den Brink J."/>
            <person name="Ushinsky S."/>
            <person name="Storms R."/>
            <person name="Powell A.J."/>
            <person name="Paulsen I.T."/>
            <person name="Elbourne L.D.H."/>
            <person name="Baker S.E."/>
            <person name="Magnuson J."/>
            <person name="LaBoissiere S."/>
            <person name="Clutterbuck A.J."/>
            <person name="Martinez D."/>
            <person name="Wogulis M."/>
            <person name="de Leon A.L."/>
            <person name="Rey M.W."/>
            <person name="Tsang A."/>
        </authorList>
    </citation>
    <scope>NUCLEOTIDE SEQUENCE [LARGE SCALE GENOMIC DNA]</scope>
    <source>
        <strain evidence="3">ATCC 42464 / BCRC 31852 / DSM 1799</strain>
    </source>
</reference>
<accession>G2Q5Y8</accession>
<dbReference type="InParanoid" id="G2Q5Y8"/>
<dbReference type="VEuPathDB" id="FungiDB:MYCTH_2297469"/>
<evidence type="ECO:0000313" key="2">
    <source>
        <dbReference type="EMBL" id="AEO54665.1"/>
    </source>
</evidence>
<proteinExistence type="predicted"/>
<dbReference type="AlphaFoldDB" id="G2Q5Y8"/>
<dbReference type="Proteomes" id="UP000007322">
    <property type="component" value="Chromosome 1"/>
</dbReference>
<keyword evidence="3" id="KW-1185">Reference proteome</keyword>
<dbReference type="eggNOG" id="ENOG502SKDP">
    <property type="taxonomic scope" value="Eukaryota"/>
</dbReference>
<dbReference type="Pfam" id="PF00082">
    <property type="entry name" value="Peptidase_S8"/>
    <property type="match status" value="1"/>
</dbReference>
<protein>
    <recommendedName>
        <fullName evidence="1">Peptidase S8/S53 domain-containing protein</fullName>
    </recommendedName>
</protein>
<gene>
    <name evidence="2" type="ORF">MYCTH_2297469</name>
</gene>
<dbReference type="GeneID" id="11507980"/>
<dbReference type="InterPro" id="IPR000209">
    <property type="entry name" value="Peptidase_S8/S53_dom"/>
</dbReference>
<dbReference type="GO" id="GO:0004252">
    <property type="term" value="F:serine-type endopeptidase activity"/>
    <property type="evidence" value="ECO:0007669"/>
    <property type="project" value="InterPro"/>
</dbReference>